<accession>A0A645EG09</accession>
<proteinExistence type="predicted"/>
<sequence>MYYRAAADSVVFVVLDFASLGISAFAFAYFLKRRALYRLKIACPIFRYERSPSDIGDISDAFSLSKPRRYLARLPLAHPVNEQVGLRVEQYGTAHPVVPVVVVRKTAKRCLESAYYYRRVRKCLPRAVCVNYRRPVRAEPDPVAGTVKVLAPASFGDSVVRHHRIYVSAAYHHRVSWLSHG</sequence>
<organism evidence="2">
    <name type="scientific">bioreactor metagenome</name>
    <dbReference type="NCBI Taxonomy" id="1076179"/>
    <lineage>
        <taxon>unclassified sequences</taxon>
        <taxon>metagenomes</taxon>
        <taxon>ecological metagenomes</taxon>
    </lineage>
</organism>
<reference evidence="2" key="1">
    <citation type="submission" date="2019-08" db="EMBL/GenBank/DDBJ databases">
        <authorList>
            <person name="Kucharzyk K."/>
            <person name="Murdoch R.W."/>
            <person name="Higgins S."/>
            <person name="Loffler F."/>
        </authorList>
    </citation>
    <scope>NUCLEOTIDE SEQUENCE</scope>
</reference>
<comment type="caution">
    <text evidence="2">The sequence shown here is derived from an EMBL/GenBank/DDBJ whole genome shotgun (WGS) entry which is preliminary data.</text>
</comment>
<evidence type="ECO:0000313" key="2">
    <source>
        <dbReference type="EMBL" id="MPN00222.1"/>
    </source>
</evidence>
<keyword evidence="1" id="KW-0472">Membrane</keyword>
<gene>
    <name evidence="2" type="ORF">SDC9_147416</name>
</gene>
<name>A0A645EG09_9ZZZZ</name>
<protein>
    <submittedName>
        <fullName evidence="2">Uncharacterized protein</fullName>
    </submittedName>
</protein>
<keyword evidence="1" id="KW-0812">Transmembrane</keyword>
<dbReference type="AlphaFoldDB" id="A0A645EG09"/>
<keyword evidence="1" id="KW-1133">Transmembrane helix</keyword>
<feature type="transmembrane region" description="Helical" evidence="1">
    <location>
        <begin position="12"/>
        <end position="31"/>
    </location>
</feature>
<evidence type="ECO:0000256" key="1">
    <source>
        <dbReference type="SAM" id="Phobius"/>
    </source>
</evidence>
<dbReference type="EMBL" id="VSSQ01046259">
    <property type="protein sequence ID" value="MPN00222.1"/>
    <property type="molecule type" value="Genomic_DNA"/>
</dbReference>